<dbReference type="Pfam" id="PF00106">
    <property type="entry name" value="adh_short"/>
    <property type="match status" value="1"/>
</dbReference>
<name>A0A917K6G1_9PROT</name>
<evidence type="ECO:0000313" key="7">
    <source>
        <dbReference type="Proteomes" id="UP000661507"/>
    </source>
</evidence>
<organism evidence="6 7">
    <name type="scientific">Neoroseomonas lacus</name>
    <dbReference type="NCBI Taxonomy" id="287609"/>
    <lineage>
        <taxon>Bacteria</taxon>
        <taxon>Pseudomonadati</taxon>
        <taxon>Pseudomonadota</taxon>
        <taxon>Alphaproteobacteria</taxon>
        <taxon>Acetobacterales</taxon>
        <taxon>Acetobacteraceae</taxon>
        <taxon>Neoroseomonas</taxon>
    </lineage>
</organism>
<dbReference type="EMBL" id="BMKW01000002">
    <property type="protein sequence ID" value="GGJ02753.1"/>
    <property type="molecule type" value="Genomic_DNA"/>
</dbReference>
<gene>
    <name evidence="6" type="ORF">GCM10011320_06980</name>
</gene>
<evidence type="ECO:0000256" key="4">
    <source>
        <dbReference type="RuleBase" id="RU000363"/>
    </source>
</evidence>
<dbReference type="RefSeq" id="WP_188965553.1">
    <property type="nucleotide sequence ID" value="NZ_BMKW01000002.1"/>
</dbReference>
<dbReference type="Proteomes" id="UP000661507">
    <property type="component" value="Unassembled WGS sequence"/>
</dbReference>
<dbReference type="PANTHER" id="PTHR43477">
    <property type="entry name" value="DIHYDROANTICAPSIN 7-DEHYDROGENASE"/>
    <property type="match status" value="1"/>
</dbReference>
<accession>A0A917K6G1</accession>
<dbReference type="PRINTS" id="PR00081">
    <property type="entry name" value="GDHRDH"/>
</dbReference>
<evidence type="ECO:0000256" key="1">
    <source>
        <dbReference type="ARBA" id="ARBA00006484"/>
    </source>
</evidence>
<comment type="caution">
    <text evidence="6">The sequence shown here is derived from an EMBL/GenBank/DDBJ whole genome shotgun (WGS) entry which is preliminary data.</text>
</comment>
<comment type="similarity">
    <text evidence="1 4">Belongs to the short-chain dehydrogenases/reductases (SDR) family.</text>
</comment>
<dbReference type="SUPFAM" id="SSF51735">
    <property type="entry name" value="NAD(P)-binding Rossmann-fold domains"/>
    <property type="match status" value="1"/>
</dbReference>
<dbReference type="InterPro" id="IPR002347">
    <property type="entry name" value="SDR_fam"/>
</dbReference>
<feature type="domain" description="Ketoreductase" evidence="5">
    <location>
        <begin position="8"/>
        <end position="176"/>
    </location>
</feature>
<dbReference type="NCBIfam" id="NF004779">
    <property type="entry name" value="PRK06125.1"/>
    <property type="match status" value="1"/>
</dbReference>
<proteinExistence type="inferred from homology"/>
<evidence type="ECO:0000313" key="6">
    <source>
        <dbReference type="EMBL" id="GGJ02753.1"/>
    </source>
</evidence>
<keyword evidence="2" id="KW-0560">Oxidoreductase</keyword>
<dbReference type="AlphaFoldDB" id="A0A917K6G1"/>
<evidence type="ECO:0000256" key="2">
    <source>
        <dbReference type="ARBA" id="ARBA00023002"/>
    </source>
</evidence>
<sequence>MDMQLQGKTVLVTGGSKGIGLACAEAFAAEGCDVILASRDATTLATAADAVRAARQVRVETFAADLSLDAERERLHAAFPGIDILVNNAGAIPSGRLQDIPIARWKQAWDLKVMGYIHLCQLYLPGMEARGAGAIVNIIGMAGRAPRAGYIAGGAGNAALIAFTSAIGAAAQASGVKVVGINPAVTKTERMMTQARTNAKLKFGDEERWAETLTNLPFGRPIEAAEIADLAVFLASPRGHYVNGTVVDVDGGGMFRA</sequence>
<keyword evidence="3" id="KW-0520">NAD</keyword>
<keyword evidence="7" id="KW-1185">Reference proteome</keyword>
<dbReference type="PANTHER" id="PTHR43477:SF4">
    <property type="entry name" value="DEHYDROGENASE_REDUCTASE SDR FAMILY MEMBER 6"/>
    <property type="match status" value="1"/>
</dbReference>
<reference evidence="6" key="1">
    <citation type="journal article" date="2014" name="Int. J. Syst. Evol. Microbiol.">
        <title>Complete genome sequence of Corynebacterium casei LMG S-19264T (=DSM 44701T), isolated from a smear-ripened cheese.</title>
        <authorList>
            <consortium name="US DOE Joint Genome Institute (JGI-PGF)"/>
            <person name="Walter F."/>
            <person name="Albersmeier A."/>
            <person name="Kalinowski J."/>
            <person name="Ruckert C."/>
        </authorList>
    </citation>
    <scope>NUCLEOTIDE SEQUENCE</scope>
    <source>
        <strain evidence="6">CGMCC 1.3617</strain>
    </source>
</reference>
<dbReference type="PRINTS" id="PR00080">
    <property type="entry name" value="SDRFAMILY"/>
</dbReference>
<dbReference type="Gene3D" id="3.40.50.720">
    <property type="entry name" value="NAD(P)-binding Rossmann-like Domain"/>
    <property type="match status" value="1"/>
</dbReference>
<dbReference type="InterPro" id="IPR051122">
    <property type="entry name" value="SDR_DHRS6-like"/>
</dbReference>
<protein>
    <submittedName>
        <fullName evidence="6">Short-chain dehydrogenase/reductase</fullName>
    </submittedName>
</protein>
<evidence type="ECO:0000259" key="5">
    <source>
        <dbReference type="SMART" id="SM00822"/>
    </source>
</evidence>
<dbReference type="SMART" id="SM00822">
    <property type="entry name" value="PKS_KR"/>
    <property type="match status" value="1"/>
</dbReference>
<dbReference type="GO" id="GO:0016491">
    <property type="term" value="F:oxidoreductase activity"/>
    <property type="evidence" value="ECO:0007669"/>
    <property type="project" value="UniProtKB-KW"/>
</dbReference>
<reference evidence="6" key="2">
    <citation type="submission" date="2020-09" db="EMBL/GenBank/DDBJ databases">
        <authorList>
            <person name="Sun Q."/>
            <person name="Zhou Y."/>
        </authorList>
    </citation>
    <scope>NUCLEOTIDE SEQUENCE</scope>
    <source>
        <strain evidence="6">CGMCC 1.3617</strain>
    </source>
</reference>
<dbReference type="InterPro" id="IPR057326">
    <property type="entry name" value="KR_dom"/>
</dbReference>
<evidence type="ECO:0000256" key="3">
    <source>
        <dbReference type="ARBA" id="ARBA00023027"/>
    </source>
</evidence>
<dbReference type="InterPro" id="IPR036291">
    <property type="entry name" value="NAD(P)-bd_dom_sf"/>
</dbReference>